<accession>A0ABV8CXN8</accession>
<dbReference type="InterPro" id="IPR007351">
    <property type="entry name" value="YjbR"/>
</dbReference>
<dbReference type="SUPFAM" id="SSF88697">
    <property type="entry name" value="PUA domain-like"/>
    <property type="match status" value="1"/>
</dbReference>
<dbReference type="Pfam" id="PF04237">
    <property type="entry name" value="YjbR"/>
    <property type="match status" value="1"/>
</dbReference>
<dbReference type="GO" id="GO:0003677">
    <property type="term" value="F:DNA binding"/>
    <property type="evidence" value="ECO:0007669"/>
    <property type="project" value="UniProtKB-KW"/>
</dbReference>
<organism evidence="1 2">
    <name type="scientific">Streptococcus caprae</name>
    <dbReference type="NCBI Taxonomy" id="1640501"/>
    <lineage>
        <taxon>Bacteria</taxon>
        <taxon>Bacillati</taxon>
        <taxon>Bacillota</taxon>
        <taxon>Bacilli</taxon>
        <taxon>Lactobacillales</taxon>
        <taxon>Streptococcaceae</taxon>
        <taxon>Streptococcus</taxon>
    </lineage>
</organism>
<dbReference type="Gene3D" id="3.90.1150.30">
    <property type="match status" value="1"/>
</dbReference>
<gene>
    <name evidence="1" type="ORF">ACFORF_07645</name>
</gene>
<dbReference type="RefSeq" id="WP_380426967.1">
    <property type="nucleotide sequence ID" value="NZ_JBHRZV010000049.1"/>
</dbReference>
<protein>
    <submittedName>
        <fullName evidence="1">MmcQ/YjbR family DNA-binding protein</fullName>
    </submittedName>
</protein>
<sequence length="368" mass="41881">MDEQIIFQGKTFQIQKLLDFGFKKKQGCLTYSQPILGGEFEVRLRVVDGQLTGQVWDCDMNEEYRAFRVVGARGAFVGQVREAYLALLGQIAELCCLSSPLLSDQGNRLVAHLQATYGDTYDHPFAKYPNYTAFREPIHHKWYGLVTQIKRQQLDLSGEDWSAEQLEDLIEVINVKVEPNQLEKLLGTQAIYPAYHMNKKSWVTVVLDEGMSDTDLFDLVATSRQLTLPKGYRSATGPDYWVIPANPKRFDIDAEFAQTDDVYWTQKSTIKTGDLVCMYITTPIQAVRYVCQVLEADIPPSQVPEEETDKPLMKVRRIHTFADTVFPFDRMKSLGVRAVRGPRRLTKEMMEAVQEAMASSSAIAQKEK</sequence>
<evidence type="ECO:0000313" key="2">
    <source>
        <dbReference type="Proteomes" id="UP001595807"/>
    </source>
</evidence>
<keyword evidence="1" id="KW-0238">DNA-binding</keyword>
<evidence type="ECO:0000313" key="1">
    <source>
        <dbReference type="EMBL" id="MFC3928435.1"/>
    </source>
</evidence>
<dbReference type="Proteomes" id="UP001595807">
    <property type="component" value="Unassembled WGS sequence"/>
</dbReference>
<dbReference type="InterPro" id="IPR058532">
    <property type="entry name" value="YjbR/MT2646/Rv2570-like"/>
</dbReference>
<dbReference type="SUPFAM" id="SSF142906">
    <property type="entry name" value="YjbR-like"/>
    <property type="match status" value="1"/>
</dbReference>
<keyword evidence="2" id="KW-1185">Reference proteome</keyword>
<dbReference type="PANTHER" id="PTHR35145:SF1">
    <property type="entry name" value="CYTOPLASMIC PROTEIN"/>
    <property type="match status" value="1"/>
</dbReference>
<reference evidence="2" key="1">
    <citation type="journal article" date="2019" name="Int. J. Syst. Evol. Microbiol.">
        <title>The Global Catalogue of Microorganisms (GCM) 10K type strain sequencing project: providing services to taxonomists for standard genome sequencing and annotation.</title>
        <authorList>
            <consortium name="The Broad Institute Genomics Platform"/>
            <consortium name="The Broad Institute Genome Sequencing Center for Infectious Disease"/>
            <person name="Wu L."/>
            <person name="Ma J."/>
        </authorList>
    </citation>
    <scope>NUCLEOTIDE SEQUENCE [LARGE SCALE GENOMIC DNA]</scope>
    <source>
        <strain evidence="2">CCUG 67170</strain>
    </source>
</reference>
<comment type="caution">
    <text evidence="1">The sequence shown here is derived from an EMBL/GenBank/DDBJ whole genome shotgun (WGS) entry which is preliminary data.</text>
</comment>
<dbReference type="InterPro" id="IPR015947">
    <property type="entry name" value="PUA-like_sf"/>
</dbReference>
<name>A0ABV8CXN8_9STRE</name>
<proteinExistence type="predicted"/>
<dbReference type="PANTHER" id="PTHR35145">
    <property type="entry name" value="CYTOPLASMIC PROTEIN-RELATED"/>
    <property type="match status" value="1"/>
</dbReference>
<dbReference type="InterPro" id="IPR038056">
    <property type="entry name" value="YjbR-like_sf"/>
</dbReference>
<dbReference type="EMBL" id="JBHRZV010000049">
    <property type="protein sequence ID" value="MFC3928435.1"/>
    <property type="molecule type" value="Genomic_DNA"/>
</dbReference>